<evidence type="ECO:0000313" key="2">
    <source>
        <dbReference type="Proteomes" id="UP000177610"/>
    </source>
</evidence>
<evidence type="ECO:0000313" key="1">
    <source>
        <dbReference type="EMBL" id="OGE73805.1"/>
    </source>
</evidence>
<organism evidence="1 2">
    <name type="scientific">Candidatus Doudnabacteria bacterium RIFCSPHIGHO2_01_FULL_41_86</name>
    <dbReference type="NCBI Taxonomy" id="1817821"/>
    <lineage>
        <taxon>Bacteria</taxon>
        <taxon>Candidatus Doudnaibacteriota</taxon>
    </lineage>
</organism>
<reference evidence="1 2" key="1">
    <citation type="journal article" date="2016" name="Nat. Commun.">
        <title>Thousands of microbial genomes shed light on interconnected biogeochemical processes in an aquifer system.</title>
        <authorList>
            <person name="Anantharaman K."/>
            <person name="Brown C.T."/>
            <person name="Hug L.A."/>
            <person name="Sharon I."/>
            <person name="Castelle C.J."/>
            <person name="Probst A.J."/>
            <person name="Thomas B.C."/>
            <person name="Singh A."/>
            <person name="Wilkins M.J."/>
            <person name="Karaoz U."/>
            <person name="Brodie E.L."/>
            <person name="Williams K.H."/>
            <person name="Hubbard S.S."/>
            <person name="Banfield J.F."/>
        </authorList>
    </citation>
    <scope>NUCLEOTIDE SEQUENCE [LARGE SCALE GENOMIC DNA]</scope>
</reference>
<name>A0A1F5N829_9BACT</name>
<protein>
    <submittedName>
        <fullName evidence="1">Uncharacterized protein</fullName>
    </submittedName>
</protein>
<dbReference type="EMBL" id="MFEH01000005">
    <property type="protein sequence ID" value="OGE73805.1"/>
    <property type="molecule type" value="Genomic_DNA"/>
</dbReference>
<dbReference type="GO" id="GO:0003824">
    <property type="term" value="F:catalytic activity"/>
    <property type="evidence" value="ECO:0007669"/>
    <property type="project" value="InterPro"/>
</dbReference>
<comment type="caution">
    <text evidence="1">The sequence shown here is derived from an EMBL/GenBank/DDBJ whole genome shotgun (WGS) entry which is preliminary data.</text>
</comment>
<dbReference type="STRING" id="1817821.A2717_04280"/>
<dbReference type="Proteomes" id="UP000177610">
    <property type="component" value="Unassembled WGS sequence"/>
</dbReference>
<gene>
    <name evidence="1" type="ORF">A2717_04280</name>
</gene>
<dbReference type="InterPro" id="IPR040442">
    <property type="entry name" value="Pyrv_kinase-like_dom_sf"/>
</dbReference>
<dbReference type="AlphaFoldDB" id="A0A1F5N829"/>
<proteinExistence type="predicted"/>
<accession>A0A1F5N829</accession>
<sequence length="263" mass="29125">MKYIAVVNPRMDDDEISHLIAKDIAGALFQISHQNYALASKLIEQVKKLSKKHHRPVSIIQSLSELSDPLDLEFGIKNGVDWIVTDQAEHAKVAKGLKKLTHVIFKGRNLPKDIRVDSIMSEKFLDPDAEVAGYKYGPARHASVEAFEQGVAGGQIKHLHGPHKNQAVLDSILDIAHHAGCSAVAVSDFDLAKALSFRRPDKKIVFAPDDHNLARRAAIYKSVHPIYKSRNLISSLHDAKMMKKGERIADATDAKHVAIHLIP</sequence>
<dbReference type="InterPro" id="IPR015813">
    <property type="entry name" value="Pyrv/PenolPyrv_kinase-like_dom"/>
</dbReference>
<dbReference type="Gene3D" id="3.20.20.60">
    <property type="entry name" value="Phosphoenolpyruvate-binding domains"/>
    <property type="match status" value="1"/>
</dbReference>
<dbReference type="SUPFAM" id="SSF51621">
    <property type="entry name" value="Phosphoenolpyruvate/pyruvate domain"/>
    <property type="match status" value="1"/>
</dbReference>